<dbReference type="Proteomes" id="UP000242310">
    <property type="component" value="Unassembled WGS sequence"/>
</dbReference>
<name>A0A2P8H658_9BACI</name>
<comment type="caution">
    <text evidence="1">The sequence shown here is derived from an EMBL/GenBank/DDBJ whole genome shotgun (WGS) entry which is preliminary data.</text>
</comment>
<protein>
    <submittedName>
        <fullName evidence="1">Uncharacterized protein</fullName>
    </submittedName>
</protein>
<evidence type="ECO:0000313" key="2">
    <source>
        <dbReference type="Proteomes" id="UP000242310"/>
    </source>
</evidence>
<sequence>MSKIKPRHIAEAERNGIKYRTLEKRVYDMKMPPDEACTMPLMRESANWDRWKDVAVVNYTTYAQRVYAGWREEDAALTDYLHKPSGWDEVKSKAAVGYQTFYNRLRSGWSVEDAAFKQKVRKKKEEQLQ</sequence>
<dbReference type="RefSeq" id="WP_106589898.1">
    <property type="nucleotide sequence ID" value="NZ_PYAV01000018.1"/>
</dbReference>
<organism evidence="1 2">
    <name type="scientific">Salsuginibacillus halophilus</name>
    <dbReference type="NCBI Taxonomy" id="517424"/>
    <lineage>
        <taxon>Bacteria</taxon>
        <taxon>Bacillati</taxon>
        <taxon>Bacillota</taxon>
        <taxon>Bacilli</taxon>
        <taxon>Bacillales</taxon>
        <taxon>Bacillaceae</taxon>
        <taxon>Salsuginibacillus</taxon>
    </lineage>
</organism>
<dbReference type="AlphaFoldDB" id="A0A2P8H658"/>
<dbReference type="OrthoDB" id="2942008at2"/>
<proteinExistence type="predicted"/>
<reference evidence="1 2" key="1">
    <citation type="submission" date="2018-03" db="EMBL/GenBank/DDBJ databases">
        <title>Genomic Encyclopedia of Type Strains, Phase III (KMG-III): the genomes of soil and plant-associated and newly described type strains.</title>
        <authorList>
            <person name="Whitman W."/>
        </authorList>
    </citation>
    <scope>NUCLEOTIDE SEQUENCE [LARGE SCALE GENOMIC DNA]</scope>
    <source>
        <strain evidence="1 2">CGMCC 1.07653</strain>
    </source>
</reference>
<evidence type="ECO:0000313" key="1">
    <source>
        <dbReference type="EMBL" id="PSL41725.1"/>
    </source>
</evidence>
<dbReference type="EMBL" id="PYAV01000018">
    <property type="protein sequence ID" value="PSL41725.1"/>
    <property type="molecule type" value="Genomic_DNA"/>
</dbReference>
<gene>
    <name evidence="1" type="ORF">B0H94_11838</name>
</gene>
<keyword evidence="2" id="KW-1185">Reference proteome</keyword>
<accession>A0A2P8H658</accession>